<protein>
    <submittedName>
        <fullName evidence="1">Uncharacterized protein</fullName>
    </submittedName>
</protein>
<dbReference type="EMBL" id="JARVKF010000179">
    <property type="protein sequence ID" value="KAK9421434.1"/>
    <property type="molecule type" value="Genomic_DNA"/>
</dbReference>
<gene>
    <name evidence="1" type="ORF">SUNI508_05669</name>
</gene>
<keyword evidence="2" id="KW-1185">Reference proteome</keyword>
<organism evidence="1 2">
    <name type="scientific">Seiridium unicorne</name>
    <dbReference type="NCBI Taxonomy" id="138068"/>
    <lineage>
        <taxon>Eukaryota</taxon>
        <taxon>Fungi</taxon>
        <taxon>Dikarya</taxon>
        <taxon>Ascomycota</taxon>
        <taxon>Pezizomycotina</taxon>
        <taxon>Sordariomycetes</taxon>
        <taxon>Xylariomycetidae</taxon>
        <taxon>Amphisphaeriales</taxon>
        <taxon>Sporocadaceae</taxon>
        <taxon>Seiridium</taxon>
    </lineage>
</organism>
<sequence length="44" mass="4773">MAILDMARHMPKEAVLSGIFSHVLEVGPKGLVGSEDEVDLGFEF</sequence>
<comment type="caution">
    <text evidence="1">The sequence shown here is derived from an EMBL/GenBank/DDBJ whole genome shotgun (WGS) entry which is preliminary data.</text>
</comment>
<dbReference type="Proteomes" id="UP001408356">
    <property type="component" value="Unassembled WGS sequence"/>
</dbReference>
<evidence type="ECO:0000313" key="2">
    <source>
        <dbReference type="Proteomes" id="UP001408356"/>
    </source>
</evidence>
<reference evidence="1 2" key="1">
    <citation type="journal article" date="2024" name="J. Plant Pathol.">
        <title>Sequence and assembly of the genome of Seiridium unicorne, isolate CBS 538.82, causal agent of cypress canker disease.</title>
        <authorList>
            <person name="Scali E."/>
            <person name="Rocca G.D."/>
            <person name="Danti R."/>
            <person name="Garbelotto M."/>
            <person name="Barberini S."/>
            <person name="Baroncelli R."/>
            <person name="Emiliani G."/>
        </authorList>
    </citation>
    <scope>NUCLEOTIDE SEQUENCE [LARGE SCALE GENOMIC DNA]</scope>
    <source>
        <strain evidence="1 2">BM-138-508</strain>
    </source>
</reference>
<evidence type="ECO:0000313" key="1">
    <source>
        <dbReference type="EMBL" id="KAK9421434.1"/>
    </source>
</evidence>
<accession>A0ABR2V3P7</accession>
<name>A0ABR2V3P7_9PEZI</name>
<proteinExistence type="predicted"/>